<accession>W7K9H6</accession>
<feature type="compositionally biased region" description="Low complexity" evidence="1">
    <location>
        <begin position="154"/>
        <end position="169"/>
    </location>
</feature>
<gene>
    <name evidence="2" type="ORF">PFNF54_01535</name>
</gene>
<evidence type="ECO:0000256" key="1">
    <source>
        <dbReference type="SAM" id="MobiDB-lite"/>
    </source>
</evidence>
<feature type="compositionally biased region" description="Basic and acidic residues" evidence="1">
    <location>
        <begin position="170"/>
        <end position="179"/>
    </location>
</feature>
<protein>
    <submittedName>
        <fullName evidence="2">Uncharacterized protein</fullName>
    </submittedName>
</protein>
<feature type="compositionally biased region" description="Basic and acidic residues" evidence="1">
    <location>
        <begin position="102"/>
        <end position="113"/>
    </location>
</feature>
<organism evidence="2 3">
    <name type="scientific">Plasmodium falciparum (isolate NF54)</name>
    <dbReference type="NCBI Taxonomy" id="5843"/>
    <lineage>
        <taxon>Eukaryota</taxon>
        <taxon>Sar</taxon>
        <taxon>Alveolata</taxon>
        <taxon>Apicomplexa</taxon>
        <taxon>Aconoidasida</taxon>
        <taxon>Haemosporida</taxon>
        <taxon>Plasmodiidae</taxon>
        <taxon>Plasmodium</taxon>
        <taxon>Plasmodium (Laverania)</taxon>
    </lineage>
</organism>
<name>W7K9H6_PLAFO</name>
<evidence type="ECO:0000313" key="2">
    <source>
        <dbReference type="EMBL" id="EWC89625.1"/>
    </source>
</evidence>
<proteinExistence type="predicted"/>
<sequence>MRSSTNKETLDVENVDFEKDEIYAPHKNVDIKTYNLNSLIKENISLDILNYQCNIEQNFIQTGYRNTHLYKLSNVLEEQFLSNNIQHMSQLKDDKNDEISNNQEEKHYRESKNVSENIQEESITKEHISSDKENSPNNNNNNDLKKHKKRNEKSVLTNTSVNNNLLNNDNNEKENVSHNEHTDIEKKNIMKEPFVPPSNRLIIQLLNELTSMYKNEKEIYKNNIPIFKKIIKFGAMWIFYIYKNIQNEKDAFFLNYYKYIQIKLHDILGALFILRRCALYPELSKYIIHLNFNTNILYYDSTCPHVLINLIDMLHIHDIYFLSSWKIKTAILKTIIAFVSNAYVMNLFCNYVS</sequence>
<feature type="compositionally biased region" description="Basic and acidic residues" evidence="1">
    <location>
        <begin position="122"/>
        <end position="134"/>
    </location>
</feature>
<keyword evidence="3" id="KW-1185">Reference proteome</keyword>
<dbReference type="AlphaFoldDB" id="W7K9H6"/>
<dbReference type="EMBL" id="KE123767">
    <property type="protein sequence ID" value="EWC89625.1"/>
    <property type="molecule type" value="Genomic_DNA"/>
</dbReference>
<reference evidence="2 3" key="1">
    <citation type="submission" date="2013-02" db="EMBL/GenBank/DDBJ databases">
        <title>The Genome Sequence of Plasmodium falciparum NF54.</title>
        <authorList>
            <consortium name="The Broad Institute Genome Sequencing Platform"/>
            <consortium name="The Broad Institute Genome Sequencing Center for Infectious Disease"/>
            <person name="Neafsey D."/>
            <person name="Cheeseman I."/>
            <person name="Volkman S."/>
            <person name="Adams J."/>
            <person name="Walker B."/>
            <person name="Young S.K."/>
            <person name="Zeng Q."/>
            <person name="Gargeya S."/>
            <person name="Fitzgerald M."/>
            <person name="Haas B."/>
            <person name="Abouelleil A."/>
            <person name="Alvarado L."/>
            <person name="Arachchi H.M."/>
            <person name="Berlin A.M."/>
            <person name="Chapman S.B."/>
            <person name="Dewar J."/>
            <person name="Goldberg J."/>
            <person name="Griggs A."/>
            <person name="Gujja S."/>
            <person name="Hansen M."/>
            <person name="Howarth C."/>
            <person name="Imamovic A."/>
            <person name="Larimer J."/>
            <person name="McCowan C."/>
            <person name="Murphy C."/>
            <person name="Neiman D."/>
            <person name="Pearson M."/>
            <person name="Priest M."/>
            <person name="Roberts A."/>
            <person name="Saif S."/>
            <person name="Shea T."/>
            <person name="Sisk P."/>
            <person name="Sykes S."/>
            <person name="Wortman J."/>
            <person name="Nusbaum C."/>
            <person name="Birren B."/>
        </authorList>
    </citation>
    <scope>NUCLEOTIDE SEQUENCE [LARGE SCALE GENOMIC DNA]</scope>
    <source>
        <strain evidence="2 3">NF54</strain>
    </source>
</reference>
<dbReference type="Proteomes" id="UP000030673">
    <property type="component" value="Unassembled WGS sequence"/>
</dbReference>
<evidence type="ECO:0000313" key="3">
    <source>
        <dbReference type="Proteomes" id="UP000030673"/>
    </source>
</evidence>
<feature type="region of interest" description="Disordered" evidence="1">
    <location>
        <begin position="102"/>
        <end position="179"/>
    </location>
</feature>